<evidence type="ECO:0000256" key="3">
    <source>
        <dbReference type="ARBA" id="ARBA00022490"/>
    </source>
</evidence>
<evidence type="ECO:0000256" key="4">
    <source>
        <dbReference type="ARBA" id="ARBA00022679"/>
    </source>
</evidence>
<dbReference type="GO" id="GO:0005737">
    <property type="term" value="C:cytoplasm"/>
    <property type="evidence" value="ECO:0007669"/>
    <property type="project" value="UniProtKB-SubCell"/>
</dbReference>
<keyword evidence="6 10" id="KW-0418">Kinase</keyword>
<dbReference type="GO" id="GO:0006220">
    <property type="term" value="P:pyrimidine nucleotide metabolic process"/>
    <property type="evidence" value="ECO:0007669"/>
    <property type="project" value="UniProtKB-UniRule"/>
</dbReference>
<evidence type="ECO:0000256" key="8">
    <source>
        <dbReference type="ARBA" id="ARBA00047615"/>
    </source>
</evidence>
<evidence type="ECO:0000313" key="11">
    <source>
        <dbReference type="EMBL" id="HGN37138.1"/>
    </source>
</evidence>
<dbReference type="Gene3D" id="3.40.50.300">
    <property type="entry name" value="P-loop containing nucleotide triphosphate hydrolases"/>
    <property type="match status" value="1"/>
</dbReference>
<dbReference type="InterPro" id="IPR011892">
    <property type="entry name" value="Cyt_kin_arch"/>
</dbReference>
<gene>
    <name evidence="10" type="primary">cmk</name>
    <name evidence="11" type="ORF">ENT87_06295</name>
    <name evidence="12" type="ORF">ENU30_07780</name>
</gene>
<evidence type="ECO:0000256" key="1">
    <source>
        <dbReference type="ARBA" id="ARBA00004496"/>
    </source>
</evidence>
<feature type="binding site" evidence="10">
    <location>
        <begin position="12"/>
        <end position="20"/>
    </location>
    <ligand>
        <name>ATP</name>
        <dbReference type="ChEBI" id="CHEBI:30616"/>
    </ligand>
</feature>
<dbReference type="Pfam" id="PF13189">
    <property type="entry name" value="Cytidylate_kin2"/>
    <property type="match status" value="1"/>
</dbReference>
<reference evidence="11" key="1">
    <citation type="journal article" date="2020" name="mSystems">
        <title>Genome- and Community-Level Interaction Insights into Carbon Utilization and Element Cycling Functions of Hydrothermarchaeota in Hydrothermal Sediment.</title>
        <authorList>
            <person name="Zhou Z."/>
            <person name="Liu Y."/>
            <person name="Xu W."/>
            <person name="Pan J."/>
            <person name="Luo Z.H."/>
            <person name="Li M."/>
        </authorList>
    </citation>
    <scope>NUCLEOTIDE SEQUENCE [LARGE SCALE GENOMIC DNA]</scope>
    <source>
        <strain evidence="11">SpSt-618</strain>
        <strain evidence="12">SpSt-657</strain>
    </source>
</reference>
<dbReference type="InterPro" id="IPR011994">
    <property type="entry name" value="Cytidylate_kinase_dom"/>
</dbReference>
<comment type="catalytic activity">
    <reaction evidence="9 10">
        <text>CMP + ATP = CDP + ADP</text>
        <dbReference type="Rhea" id="RHEA:11600"/>
        <dbReference type="ChEBI" id="CHEBI:30616"/>
        <dbReference type="ChEBI" id="CHEBI:58069"/>
        <dbReference type="ChEBI" id="CHEBI:60377"/>
        <dbReference type="ChEBI" id="CHEBI:456216"/>
        <dbReference type="EC" id="2.7.4.25"/>
    </reaction>
</comment>
<dbReference type="GO" id="GO:0005524">
    <property type="term" value="F:ATP binding"/>
    <property type="evidence" value="ECO:0007669"/>
    <property type="project" value="UniProtKB-UniRule"/>
</dbReference>
<dbReference type="EC" id="2.7.4.25" evidence="10"/>
<dbReference type="AlphaFoldDB" id="A0A7J3I8S4"/>
<dbReference type="HAMAP" id="MF_00239">
    <property type="entry name" value="Cytidyl_kinase_type2"/>
    <property type="match status" value="1"/>
</dbReference>
<comment type="caution">
    <text evidence="11">The sequence shown here is derived from an EMBL/GenBank/DDBJ whole genome shotgun (WGS) entry which is preliminary data.</text>
</comment>
<keyword evidence="5 10" id="KW-0547">Nucleotide-binding</keyword>
<dbReference type="EMBL" id="DTAI01000186">
    <property type="protein sequence ID" value="HGN37138.1"/>
    <property type="molecule type" value="Genomic_DNA"/>
</dbReference>
<comment type="catalytic activity">
    <reaction evidence="8 10">
        <text>dCMP + ATP = dCDP + ADP</text>
        <dbReference type="Rhea" id="RHEA:25094"/>
        <dbReference type="ChEBI" id="CHEBI:30616"/>
        <dbReference type="ChEBI" id="CHEBI:57566"/>
        <dbReference type="ChEBI" id="CHEBI:58593"/>
        <dbReference type="ChEBI" id="CHEBI:456216"/>
        <dbReference type="EC" id="2.7.4.25"/>
    </reaction>
</comment>
<dbReference type="NCBIfam" id="TIGR02173">
    <property type="entry name" value="cyt_kin_arch"/>
    <property type="match status" value="1"/>
</dbReference>
<dbReference type="GO" id="GO:0036431">
    <property type="term" value="F:dCMP kinase activity"/>
    <property type="evidence" value="ECO:0007669"/>
    <property type="project" value="InterPro"/>
</dbReference>
<dbReference type="InterPro" id="IPR027417">
    <property type="entry name" value="P-loop_NTPase"/>
</dbReference>
<evidence type="ECO:0000256" key="6">
    <source>
        <dbReference type="ARBA" id="ARBA00022777"/>
    </source>
</evidence>
<organism evidence="11">
    <name type="scientific">Ignisphaera aggregans</name>
    <dbReference type="NCBI Taxonomy" id="334771"/>
    <lineage>
        <taxon>Archaea</taxon>
        <taxon>Thermoproteota</taxon>
        <taxon>Thermoprotei</taxon>
        <taxon>Desulfurococcales</taxon>
        <taxon>Desulfurococcaceae</taxon>
        <taxon>Ignisphaera</taxon>
    </lineage>
</organism>
<comment type="similarity">
    <text evidence="2 10">Belongs to the cytidylate kinase family. Type 2 subfamily.</text>
</comment>
<evidence type="ECO:0000256" key="10">
    <source>
        <dbReference type="HAMAP-Rule" id="MF_00239"/>
    </source>
</evidence>
<evidence type="ECO:0000256" key="7">
    <source>
        <dbReference type="ARBA" id="ARBA00022840"/>
    </source>
</evidence>
<dbReference type="SUPFAM" id="SSF52540">
    <property type="entry name" value="P-loop containing nucleoside triphosphate hydrolases"/>
    <property type="match status" value="1"/>
</dbReference>
<sequence>MDRNKLVIAIGGPPGSGKTTIAKMLAERLNLRHISIGMLFRDIAVKKGMSLLELSKLAEQDPSIDYELDSLAKKEAENGGVVIDGHAAPWLLKGLAHLRIAVIASRDTRVQRLAERDGKSVDEVRHETLLRERMERERFLRIYGIDISDYTDFDLVINSERFSPIEIIEIVLQAVKIVMEKH</sequence>
<keyword evidence="3 10" id="KW-0963">Cytoplasm</keyword>
<evidence type="ECO:0000256" key="9">
    <source>
        <dbReference type="ARBA" id="ARBA00048478"/>
    </source>
</evidence>
<keyword evidence="7 10" id="KW-0067">ATP-binding</keyword>
<evidence type="ECO:0000256" key="2">
    <source>
        <dbReference type="ARBA" id="ARBA00011005"/>
    </source>
</evidence>
<evidence type="ECO:0000256" key="5">
    <source>
        <dbReference type="ARBA" id="ARBA00022741"/>
    </source>
</evidence>
<comment type="subcellular location">
    <subcellularLocation>
        <location evidence="1 10">Cytoplasm</location>
    </subcellularLocation>
</comment>
<evidence type="ECO:0000313" key="12">
    <source>
        <dbReference type="EMBL" id="HGQ18853.1"/>
    </source>
</evidence>
<protein>
    <recommendedName>
        <fullName evidence="10">Cytidylate kinase</fullName>
        <shortName evidence="10">CK</shortName>
        <ecNumber evidence="10">2.7.4.25</ecNumber>
    </recommendedName>
    <alternativeName>
        <fullName evidence="10">Cytidine monophosphate kinase</fullName>
        <shortName evidence="10">CMP kinase</shortName>
    </alternativeName>
</protein>
<dbReference type="CDD" id="cd02020">
    <property type="entry name" value="CMPK"/>
    <property type="match status" value="1"/>
</dbReference>
<name>A0A7J3I8S4_9CREN</name>
<keyword evidence="4 10" id="KW-0808">Transferase</keyword>
<dbReference type="EMBL" id="DTBZ01000147">
    <property type="protein sequence ID" value="HGQ18853.1"/>
    <property type="molecule type" value="Genomic_DNA"/>
</dbReference>
<proteinExistence type="inferred from homology"/>
<accession>A0A7J3I8S4</accession>